<dbReference type="CDD" id="cd02440">
    <property type="entry name" value="AdoMet_MTases"/>
    <property type="match status" value="1"/>
</dbReference>
<keyword evidence="1" id="KW-0489">Methyltransferase</keyword>
<accession>A0ABQ5QWZ5</accession>
<evidence type="ECO:0000256" key="2">
    <source>
        <dbReference type="ARBA" id="ARBA00022679"/>
    </source>
</evidence>
<evidence type="ECO:0000313" key="5">
    <source>
        <dbReference type="EMBL" id="GLH99048.1"/>
    </source>
</evidence>
<proteinExistence type="predicted"/>
<keyword evidence="2" id="KW-0808">Transferase</keyword>
<dbReference type="InterPro" id="IPR052190">
    <property type="entry name" value="Euk-Arch_PrmC-MTase"/>
</dbReference>
<protein>
    <recommendedName>
        <fullName evidence="4">Methyltransferase small domain-containing protein</fullName>
    </recommendedName>
</protein>
<dbReference type="PANTHER" id="PTHR45875">
    <property type="entry name" value="METHYLTRANSFERASE N6AMT1"/>
    <property type="match status" value="1"/>
</dbReference>
<dbReference type="Gene3D" id="3.40.50.150">
    <property type="entry name" value="Vaccinia Virus protein VP39"/>
    <property type="match status" value="1"/>
</dbReference>
<sequence>MLKLAIHDDLLVILSDSVATPGADTTYLATYSDRIACRDALVVGCGAGLLALRLARRGVRVRALDVNPEAVRLCQRNAVVNDVSDGVVATATDATTATNLGTFDLVISNPPQLPAAYPASGASWVQLANDGGAGGKDFIGWLCENAARLLRPAGVLLFTHFGFLEPEATAELLRRDGFEVRVEYALTKSAGILSGERLARLGTPITEYGVYIVEARRPALPQETKEWTTTGASTK</sequence>
<reference evidence="5" key="1">
    <citation type="submission" date="2022-12" db="EMBL/GenBank/DDBJ databases">
        <title>New Phytohabitans aurantiacus sp. RD004123 nov., an actinomycete isolated from soil.</title>
        <authorList>
            <person name="Triningsih D.W."/>
            <person name="Harunari E."/>
            <person name="Igarashi Y."/>
        </authorList>
    </citation>
    <scope>NUCLEOTIDE SEQUENCE</scope>
    <source>
        <strain evidence="5">RD004123</strain>
    </source>
</reference>
<evidence type="ECO:0000259" key="4">
    <source>
        <dbReference type="Pfam" id="PF05175"/>
    </source>
</evidence>
<dbReference type="InterPro" id="IPR029063">
    <property type="entry name" value="SAM-dependent_MTases_sf"/>
</dbReference>
<dbReference type="RefSeq" id="WP_281898411.1">
    <property type="nucleotide sequence ID" value="NZ_BSDI01000020.1"/>
</dbReference>
<dbReference type="Proteomes" id="UP001144280">
    <property type="component" value="Unassembled WGS sequence"/>
</dbReference>
<organism evidence="5 6">
    <name type="scientific">Phytohabitans aurantiacus</name>
    <dbReference type="NCBI Taxonomy" id="3016789"/>
    <lineage>
        <taxon>Bacteria</taxon>
        <taxon>Bacillati</taxon>
        <taxon>Actinomycetota</taxon>
        <taxon>Actinomycetes</taxon>
        <taxon>Micromonosporales</taxon>
        <taxon>Micromonosporaceae</taxon>
    </lineage>
</organism>
<keyword evidence="3" id="KW-0949">S-adenosyl-L-methionine</keyword>
<keyword evidence="6" id="KW-1185">Reference proteome</keyword>
<dbReference type="InterPro" id="IPR007848">
    <property type="entry name" value="Small_mtfrase_dom"/>
</dbReference>
<evidence type="ECO:0000256" key="1">
    <source>
        <dbReference type="ARBA" id="ARBA00022603"/>
    </source>
</evidence>
<dbReference type="PANTHER" id="PTHR45875:SF1">
    <property type="entry name" value="METHYLTRANSFERASE N6AMT1"/>
    <property type="match status" value="1"/>
</dbReference>
<feature type="domain" description="Methyltransferase small" evidence="4">
    <location>
        <begin position="38"/>
        <end position="111"/>
    </location>
</feature>
<dbReference type="EMBL" id="BSDI01000020">
    <property type="protein sequence ID" value="GLH99048.1"/>
    <property type="molecule type" value="Genomic_DNA"/>
</dbReference>
<dbReference type="SUPFAM" id="SSF53335">
    <property type="entry name" value="S-adenosyl-L-methionine-dependent methyltransferases"/>
    <property type="match status" value="1"/>
</dbReference>
<name>A0ABQ5QWZ5_9ACTN</name>
<gene>
    <name evidence="5" type="ORF">Pa4123_43230</name>
</gene>
<comment type="caution">
    <text evidence="5">The sequence shown here is derived from an EMBL/GenBank/DDBJ whole genome shotgun (WGS) entry which is preliminary data.</text>
</comment>
<evidence type="ECO:0000256" key="3">
    <source>
        <dbReference type="ARBA" id="ARBA00022691"/>
    </source>
</evidence>
<evidence type="ECO:0000313" key="6">
    <source>
        <dbReference type="Proteomes" id="UP001144280"/>
    </source>
</evidence>
<dbReference type="Pfam" id="PF05175">
    <property type="entry name" value="MTS"/>
    <property type="match status" value="1"/>
</dbReference>